<dbReference type="AlphaFoldDB" id="A0A559JNP0"/>
<dbReference type="InterPro" id="IPR011701">
    <property type="entry name" value="MFS"/>
</dbReference>
<feature type="transmembrane region" description="Helical" evidence="6">
    <location>
        <begin position="21"/>
        <end position="39"/>
    </location>
</feature>
<feature type="transmembrane region" description="Helical" evidence="6">
    <location>
        <begin position="139"/>
        <end position="157"/>
    </location>
</feature>
<evidence type="ECO:0000256" key="5">
    <source>
        <dbReference type="ARBA" id="ARBA00023136"/>
    </source>
</evidence>
<sequence>MKRMNGTTNPHRWKILQIINMGTLISTLDVGIVNVSLPVMADEFGVTLAQVQWVATSYLLTMVALLPFLGKLSDRGDRRKIYSFGFLIFSIGSVCIALSDGIVSLLVYRCLQGLGATMIMANSQAMVRQLFPDRERGRALGINAVVISIGSISGPALGGLLLEIADWPWLFWINVPIGLCAFVLGLRSFPNTKAGTDRSPIDVAGAFLLAAGTCVLMLAAEASKHSQGLSPILVMEGTAGLALLIALGLLQRKISYGILDRELFRHRKILIGSINSFFISLAQTATMLPIVFYLQGQLGYSSWVIGLLLIVQPLMMGITAPYAGWIRDQFGGYFPITIGSLCCSVSMLFISALPSVTIVGIGLQLGIFGIGNGFFHATNNAEIMSAAPDHKVSLTGSLLALVRYLGNIAGIGLATLMVGNLGSSNLDILEGTHGTNVEVRIRMLFVLCFIFCLGVALSGKFRPRDKPENAGTSA</sequence>
<feature type="transmembrane region" description="Helical" evidence="6">
    <location>
        <begin position="169"/>
        <end position="189"/>
    </location>
</feature>
<evidence type="ECO:0000256" key="3">
    <source>
        <dbReference type="ARBA" id="ARBA00022692"/>
    </source>
</evidence>
<dbReference type="GO" id="GO:0005886">
    <property type="term" value="C:plasma membrane"/>
    <property type="evidence" value="ECO:0007669"/>
    <property type="project" value="UniProtKB-SubCell"/>
</dbReference>
<dbReference type="PANTHER" id="PTHR42718:SF9">
    <property type="entry name" value="MAJOR FACILITATOR SUPERFAMILY MULTIDRUG TRANSPORTER MFSC"/>
    <property type="match status" value="1"/>
</dbReference>
<dbReference type="GO" id="GO:0022857">
    <property type="term" value="F:transmembrane transporter activity"/>
    <property type="evidence" value="ECO:0007669"/>
    <property type="project" value="InterPro"/>
</dbReference>
<evidence type="ECO:0000313" key="9">
    <source>
        <dbReference type="Proteomes" id="UP000317036"/>
    </source>
</evidence>
<dbReference type="InterPro" id="IPR036259">
    <property type="entry name" value="MFS_trans_sf"/>
</dbReference>
<evidence type="ECO:0000313" key="8">
    <source>
        <dbReference type="EMBL" id="TVY01501.1"/>
    </source>
</evidence>
<evidence type="ECO:0000256" key="4">
    <source>
        <dbReference type="ARBA" id="ARBA00022989"/>
    </source>
</evidence>
<dbReference type="CDD" id="cd17321">
    <property type="entry name" value="MFS_MMR_MDR_like"/>
    <property type="match status" value="1"/>
</dbReference>
<keyword evidence="5 6" id="KW-0472">Membrane</keyword>
<dbReference type="EMBL" id="VNJI01000069">
    <property type="protein sequence ID" value="TVY01501.1"/>
    <property type="molecule type" value="Genomic_DNA"/>
</dbReference>
<gene>
    <name evidence="8" type="ORF">FPZ49_32410</name>
</gene>
<keyword evidence="4 6" id="KW-1133">Transmembrane helix</keyword>
<proteinExistence type="predicted"/>
<feature type="transmembrane region" description="Helical" evidence="6">
    <location>
        <begin position="330"/>
        <end position="350"/>
    </location>
</feature>
<name>A0A559JNP0_9BACL</name>
<feature type="transmembrane region" description="Helical" evidence="6">
    <location>
        <begin position="201"/>
        <end position="220"/>
    </location>
</feature>
<dbReference type="OrthoDB" id="102502at2"/>
<keyword evidence="9" id="KW-1185">Reference proteome</keyword>
<feature type="transmembrane region" description="Helical" evidence="6">
    <location>
        <begin position="81"/>
        <end position="99"/>
    </location>
</feature>
<dbReference type="Gene3D" id="1.20.1720.10">
    <property type="entry name" value="Multidrug resistance protein D"/>
    <property type="match status" value="1"/>
</dbReference>
<accession>A0A559JNP0</accession>
<feature type="transmembrane region" description="Helical" evidence="6">
    <location>
        <begin position="439"/>
        <end position="457"/>
    </location>
</feature>
<comment type="caution">
    <text evidence="8">The sequence shown here is derived from an EMBL/GenBank/DDBJ whole genome shotgun (WGS) entry which is preliminary data.</text>
</comment>
<dbReference type="Proteomes" id="UP000317036">
    <property type="component" value="Unassembled WGS sequence"/>
</dbReference>
<feature type="transmembrane region" description="Helical" evidence="6">
    <location>
        <begin position="300"/>
        <end position="323"/>
    </location>
</feature>
<dbReference type="PANTHER" id="PTHR42718">
    <property type="entry name" value="MAJOR FACILITATOR SUPERFAMILY MULTIDRUG TRANSPORTER MFSC"/>
    <property type="match status" value="1"/>
</dbReference>
<keyword evidence="3 6" id="KW-0812">Transmembrane</keyword>
<dbReference type="PROSITE" id="PS50850">
    <property type="entry name" value="MFS"/>
    <property type="match status" value="1"/>
</dbReference>
<feature type="transmembrane region" description="Helical" evidence="6">
    <location>
        <begin position="232"/>
        <end position="250"/>
    </location>
</feature>
<organism evidence="8 9">
    <name type="scientific">Paenibacillus cremeus</name>
    <dbReference type="NCBI Taxonomy" id="2163881"/>
    <lineage>
        <taxon>Bacteria</taxon>
        <taxon>Bacillati</taxon>
        <taxon>Bacillota</taxon>
        <taxon>Bacilli</taxon>
        <taxon>Bacillales</taxon>
        <taxon>Paenibacillaceae</taxon>
        <taxon>Paenibacillus</taxon>
    </lineage>
</organism>
<feature type="transmembrane region" description="Helical" evidence="6">
    <location>
        <begin position="270"/>
        <end position="294"/>
    </location>
</feature>
<dbReference type="InterPro" id="IPR020846">
    <property type="entry name" value="MFS_dom"/>
</dbReference>
<feature type="domain" description="Major facilitator superfamily (MFS) profile" evidence="7">
    <location>
        <begin position="15"/>
        <end position="466"/>
    </location>
</feature>
<protein>
    <submittedName>
        <fullName evidence="8">MFS transporter</fullName>
    </submittedName>
</protein>
<dbReference type="Pfam" id="PF07690">
    <property type="entry name" value="MFS_1"/>
    <property type="match status" value="1"/>
</dbReference>
<reference evidence="8 9" key="1">
    <citation type="submission" date="2019-07" db="EMBL/GenBank/DDBJ databases">
        <authorList>
            <person name="Kim J."/>
        </authorList>
    </citation>
    <scope>NUCLEOTIDE SEQUENCE [LARGE SCALE GENOMIC DNA]</scope>
    <source>
        <strain evidence="8 9">JC52</strain>
    </source>
</reference>
<evidence type="ECO:0000256" key="1">
    <source>
        <dbReference type="ARBA" id="ARBA00004651"/>
    </source>
</evidence>
<evidence type="ECO:0000259" key="7">
    <source>
        <dbReference type="PROSITE" id="PS50850"/>
    </source>
</evidence>
<dbReference type="SUPFAM" id="SSF103473">
    <property type="entry name" value="MFS general substrate transporter"/>
    <property type="match status" value="1"/>
</dbReference>
<feature type="transmembrane region" description="Helical" evidence="6">
    <location>
        <begin position="51"/>
        <end position="69"/>
    </location>
</feature>
<evidence type="ECO:0000256" key="2">
    <source>
        <dbReference type="ARBA" id="ARBA00022448"/>
    </source>
</evidence>
<keyword evidence="2" id="KW-0813">Transport</keyword>
<evidence type="ECO:0000256" key="6">
    <source>
        <dbReference type="SAM" id="Phobius"/>
    </source>
</evidence>
<dbReference type="Gene3D" id="1.20.1250.20">
    <property type="entry name" value="MFS general substrate transporter like domains"/>
    <property type="match status" value="1"/>
</dbReference>
<comment type="subcellular location">
    <subcellularLocation>
        <location evidence="1">Cell membrane</location>
        <topology evidence="1">Multi-pass membrane protein</topology>
    </subcellularLocation>
</comment>
<feature type="transmembrane region" description="Helical" evidence="6">
    <location>
        <begin position="356"/>
        <end position="377"/>
    </location>
</feature>
<dbReference type="PRINTS" id="PR01036">
    <property type="entry name" value="TCRTETB"/>
</dbReference>
<feature type="transmembrane region" description="Helical" evidence="6">
    <location>
        <begin position="398"/>
        <end position="419"/>
    </location>
</feature>